<accession>A0A183MBK2</accession>
<dbReference type="Proteomes" id="UP000277204">
    <property type="component" value="Unassembled WGS sequence"/>
</dbReference>
<sequence length="130" mass="15077">MNAIQYYTTTNDSNNDNKDQSYERLQSIIAKCPKNDFTILRGDLNAKAGMDNTGYHETTWTGGEKRKWGKICKSIRIQQINYKGHNIPKQTNTQSYMDLNVLHYGEPDRSYLYQQKIPKDNVGHKGQERS</sequence>
<gene>
    <name evidence="1" type="ORF">SMRZ_LOCUS13427</name>
</gene>
<evidence type="ECO:0000313" key="2">
    <source>
        <dbReference type="Proteomes" id="UP000277204"/>
    </source>
</evidence>
<proteinExistence type="predicted"/>
<dbReference type="EMBL" id="UZAI01009971">
    <property type="protein sequence ID" value="VDP06131.1"/>
    <property type="molecule type" value="Genomic_DNA"/>
</dbReference>
<keyword evidence="2" id="KW-1185">Reference proteome</keyword>
<dbReference type="InterPro" id="IPR036691">
    <property type="entry name" value="Endo/exonu/phosph_ase_sf"/>
</dbReference>
<dbReference type="AlphaFoldDB" id="A0A183MBK2"/>
<name>A0A183MBK2_9TREM</name>
<protein>
    <submittedName>
        <fullName evidence="1">Uncharacterized protein</fullName>
    </submittedName>
</protein>
<reference evidence="1 2" key="1">
    <citation type="submission" date="2018-11" db="EMBL/GenBank/DDBJ databases">
        <authorList>
            <consortium name="Pathogen Informatics"/>
        </authorList>
    </citation>
    <scope>NUCLEOTIDE SEQUENCE [LARGE SCALE GENOMIC DNA]</scope>
    <source>
        <strain evidence="1 2">Zambia</strain>
    </source>
</reference>
<organism evidence="1 2">
    <name type="scientific">Schistosoma margrebowiei</name>
    <dbReference type="NCBI Taxonomy" id="48269"/>
    <lineage>
        <taxon>Eukaryota</taxon>
        <taxon>Metazoa</taxon>
        <taxon>Spiralia</taxon>
        <taxon>Lophotrochozoa</taxon>
        <taxon>Platyhelminthes</taxon>
        <taxon>Trematoda</taxon>
        <taxon>Digenea</taxon>
        <taxon>Strigeidida</taxon>
        <taxon>Schistosomatoidea</taxon>
        <taxon>Schistosomatidae</taxon>
        <taxon>Schistosoma</taxon>
    </lineage>
</organism>
<dbReference type="SUPFAM" id="SSF56219">
    <property type="entry name" value="DNase I-like"/>
    <property type="match status" value="1"/>
</dbReference>
<dbReference type="Gene3D" id="3.60.10.10">
    <property type="entry name" value="Endonuclease/exonuclease/phosphatase"/>
    <property type="match status" value="1"/>
</dbReference>
<evidence type="ECO:0000313" key="1">
    <source>
        <dbReference type="EMBL" id="VDP06131.1"/>
    </source>
</evidence>